<dbReference type="InterPro" id="IPR023512">
    <property type="entry name" value="Deaminase_MtaD/DadD"/>
</dbReference>
<dbReference type="InterPro" id="IPR032466">
    <property type="entry name" value="Metal_Hydrolase"/>
</dbReference>
<evidence type="ECO:0000256" key="2">
    <source>
        <dbReference type="ARBA" id="ARBA00022801"/>
    </source>
</evidence>
<dbReference type="PANTHER" id="PTHR43794">
    <property type="entry name" value="AMINOHYDROLASE SSNA-RELATED"/>
    <property type="match status" value="1"/>
</dbReference>
<evidence type="ECO:0000256" key="3">
    <source>
        <dbReference type="ARBA" id="ARBA00022833"/>
    </source>
</evidence>
<comment type="similarity">
    <text evidence="4">Belongs to the metallo-dependent hydrolases superfamily. MTA/SAH deaminase family.</text>
</comment>
<feature type="binding site" evidence="4">
    <location>
        <position position="297"/>
    </location>
    <ligand>
        <name>substrate</name>
    </ligand>
</feature>
<feature type="binding site" evidence="4">
    <location>
        <position position="62"/>
    </location>
    <ligand>
        <name>Zn(2+)</name>
        <dbReference type="ChEBI" id="CHEBI:29105"/>
    </ligand>
</feature>
<dbReference type="PANTHER" id="PTHR43794:SF11">
    <property type="entry name" value="AMIDOHYDROLASE-RELATED DOMAIN-CONTAINING PROTEIN"/>
    <property type="match status" value="1"/>
</dbReference>
<dbReference type="SUPFAM" id="SSF51338">
    <property type="entry name" value="Composite domain of metallo-dependent hydrolases"/>
    <property type="match status" value="1"/>
</dbReference>
<dbReference type="Gene3D" id="3.20.20.140">
    <property type="entry name" value="Metal-dependent hydrolases"/>
    <property type="match status" value="1"/>
</dbReference>
<dbReference type="SUPFAM" id="SSF51556">
    <property type="entry name" value="Metallo-dependent hydrolases"/>
    <property type="match status" value="1"/>
</dbReference>
<comment type="catalytic activity">
    <reaction evidence="4">
        <text>S-adenosyl-L-homocysteine + H2O + H(+) = S-inosyl-L-homocysteine + NH4(+)</text>
        <dbReference type="Rhea" id="RHEA:20716"/>
        <dbReference type="ChEBI" id="CHEBI:15377"/>
        <dbReference type="ChEBI" id="CHEBI:15378"/>
        <dbReference type="ChEBI" id="CHEBI:28938"/>
        <dbReference type="ChEBI" id="CHEBI:57856"/>
        <dbReference type="ChEBI" id="CHEBI:57985"/>
        <dbReference type="EC" id="3.5.4.28"/>
    </reaction>
</comment>
<dbReference type="RefSeq" id="WP_251871586.1">
    <property type="nucleotide sequence ID" value="NZ_CP098755.1"/>
</dbReference>
<evidence type="ECO:0000259" key="5">
    <source>
        <dbReference type="Pfam" id="PF01979"/>
    </source>
</evidence>
<sequence length="430" mass="47309">MKRILIKQGTILTMKEGEEPFIGDILIEGEDILAVAPSITQPADQMIEAKGKAVMPGLINAHNHGAMSLLRGFSDDLKLMDWLDKKMLPAEARMTEEDVYWGTKLAIAEMIRSGTTTFADMYVCMDAVAHAVVESGMRASLTRGLVFLQDDGGKRMREGIDLVEKWSGAGEGRITTMFGPHAPYTCPPEPLREVIALARERGIPLHIHLAETKEEIVKIREQYGETPTEYLYHLGMFEHTHVLLAHAVHLTRRDINFLRGIRGGVAHNPVSNLKLGCGIAPVMELKKHGITVGLGTDGAGSATTLDMFAEIKAATWMQKLDYGDPTQLSAEEALRMATIESAKLLGIDHEVGTLEAGRKADLILIDLNQPHLQPIHNPFSLVAYSVNGSDVDTVIVNGQILMRERQLTTLSWEEIQREAASRAARLVEGL</sequence>
<dbReference type="InterPro" id="IPR050287">
    <property type="entry name" value="MTA/SAH_deaminase"/>
</dbReference>
<comment type="function">
    <text evidence="4">Catalyzes the deamination of 5-methylthioadenosine and S-adenosyl-L-homocysteine into 5-methylthioinosine and S-inosyl-L-homocysteine, respectively. Is also able to deaminate adenosine.</text>
</comment>
<keyword evidence="2 4" id="KW-0378">Hydrolase</keyword>
<keyword evidence="1 4" id="KW-0479">Metal-binding</keyword>
<feature type="binding site" evidence="4">
    <location>
        <position position="208"/>
    </location>
    <ligand>
        <name>Zn(2+)</name>
        <dbReference type="ChEBI" id="CHEBI:29105"/>
    </ligand>
</feature>
<feature type="binding site" evidence="4">
    <location>
        <position position="143"/>
    </location>
    <ligand>
        <name>substrate</name>
    </ligand>
</feature>
<name>A0ABY4WGL4_9BACL</name>
<reference evidence="6" key="1">
    <citation type="submission" date="2022-06" db="EMBL/GenBank/DDBJ databases">
        <title>Genome sequencing of Brevibacillus sp. BB3-R1.</title>
        <authorList>
            <person name="Heo J."/>
            <person name="Lee D."/>
            <person name="Won M."/>
            <person name="Han B.-H."/>
            <person name="Hong S.-B."/>
            <person name="Kwon S.-W."/>
        </authorList>
    </citation>
    <scope>NUCLEOTIDE SEQUENCE</scope>
    <source>
        <strain evidence="6">BB3-R1</strain>
    </source>
</reference>
<organism evidence="6 7">
    <name type="scientific">Brevibacillus ruminantium</name>
    <dbReference type="NCBI Taxonomy" id="2950604"/>
    <lineage>
        <taxon>Bacteria</taxon>
        <taxon>Bacillati</taxon>
        <taxon>Bacillota</taxon>
        <taxon>Bacilli</taxon>
        <taxon>Bacillales</taxon>
        <taxon>Paenibacillaceae</taxon>
        <taxon>Brevibacillus</taxon>
    </lineage>
</organism>
<feature type="binding site" evidence="4">
    <location>
        <position position="211"/>
    </location>
    <ligand>
        <name>substrate</name>
    </ligand>
</feature>
<dbReference type="InterPro" id="IPR011059">
    <property type="entry name" value="Metal-dep_hydrolase_composite"/>
</dbReference>
<dbReference type="EC" id="3.5.4.31" evidence="4"/>
<dbReference type="Pfam" id="PF01979">
    <property type="entry name" value="Amidohydro_1"/>
    <property type="match status" value="1"/>
</dbReference>
<dbReference type="CDD" id="cd01298">
    <property type="entry name" value="ATZ_TRZ_like"/>
    <property type="match status" value="1"/>
</dbReference>
<dbReference type="Proteomes" id="UP001056500">
    <property type="component" value="Chromosome"/>
</dbReference>
<feature type="binding site" evidence="4">
    <location>
        <position position="181"/>
    </location>
    <ligand>
        <name>substrate</name>
    </ligand>
</feature>
<keyword evidence="7" id="KW-1185">Reference proteome</keyword>
<dbReference type="EC" id="3.5.4.28" evidence="4"/>
<keyword evidence="3 4" id="KW-0862">Zinc</keyword>
<evidence type="ECO:0000256" key="1">
    <source>
        <dbReference type="ARBA" id="ARBA00022723"/>
    </source>
</evidence>
<proteinExistence type="inferred from homology"/>
<evidence type="ECO:0000256" key="4">
    <source>
        <dbReference type="HAMAP-Rule" id="MF_01281"/>
    </source>
</evidence>
<dbReference type="InterPro" id="IPR006680">
    <property type="entry name" value="Amidohydro-rel"/>
</dbReference>
<gene>
    <name evidence="4" type="primary">mtaD</name>
    <name evidence="6" type="ORF">NDK47_20330</name>
</gene>
<evidence type="ECO:0000313" key="7">
    <source>
        <dbReference type="Proteomes" id="UP001056500"/>
    </source>
</evidence>
<dbReference type="Gene3D" id="2.30.40.10">
    <property type="entry name" value="Urease, subunit C, domain 1"/>
    <property type="match status" value="1"/>
</dbReference>
<evidence type="ECO:0000313" key="6">
    <source>
        <dbReference type="EMBL" id="USG64474.1"/>
    </source>
</evidence>
<feature type="binding site" evidence="4">
    <location>
        <position position="91"/>
    </location>
    <ligand>
        <name>substrate</name>
    </ligand>
</feature>
<feature type="domain" description="Amidohydrolase-related" evidence="5">
    <location>
        <begin position="54"/>
        <end position="400"/>
    </location>
</feature>
<comment type="catalytic activity">
    <reaction evidence="4">
        <text>S-methyl-5'-thioadenosine + H2O + H(+) = S-methyl-5'-thioinosine + NH4(+)</text>
        <dbReference type="Rhea" id="RHEA:25025"/>
        <dbReference type="ChEBI" id="CHEBI:15377"/>
        <dbReference type="ChEBI" id="CHEBI:15378"/>
        <dbReference type="ChEBI" id="CHEBI:17509"/>
        <dbReference type="ChEBI" id="CHEBI:28938"/>
        <dbReference type="ChEBI" id="CHEBI:48595"/>
        <dbReference type="EC" id="3.5.4.31"/>
    </reaction>
</comment>
<dbReference type="HAMAP" id="MF_01281">
    <property type="entry name" value="MTA_SAH_deamin"/>
    <property type="match status" value="1"/>
</dbReference>
<comment type="caution">
    <text evidence="4">Lacks conserved residue(s) required for the propagation of feature annotation.</text>
</comment>
<dbReference type="EMBL" id="CP098755">
    <property type="protein sequence ID" value="USG64474.1"/>
    <property type="molecule type" value="Genomic_DNA"/>
</dbReference>
<feature type="binding site" evidence="4">
    <location>
        <position position="64"/>
    </location>
    <ligand>
        <name>Zn(2+)</name>
        <dbReference type="ChEBI" id="CHEBI:29105"/>
    </ligand>
</feature>
<protein>
    <recommendedName>
        <fullName evidence="4">5-methylthioadenosine/S-adenosylhomocysteine deaminase</fullName>
        <shortName evidence="4">MTA/SAH deaminase</shortName>
        <ecNumber evidence="4">3.5.4.28</ecNumber>
        <ecNumber evidence="4">3.5.4.31</ecNumber>
    </recommendedName>
</protein>
<accession>A0ABY4WGL4</accession>
<comment type="cofactor">
    <cofactor evidence="4">
        <name>Zn(2+)</name>
        <dbReference type="ChEBI" id="CHEBI:29105"/>
    </cofactor>
    <text evidence="4">Binds 1 zinc ion per subunit.</text>
</comment>
<feature type="binding site" evidence="4">
    <location>
        <position position="297"/>
    </location>
    <ligand>
        <name>Zn(2+)</name>
        <dbReference type="ChEBI" id="CHEBI:29105"/>
    </ligand>
</feature>